<dbReference type="PANTHER" id="PTHR13627:SF34">
    <property type="entry name" value="RIBITOL-5-PHOSPHATE TRANSFERASE"/>
    <property type="match status" value="1"/>
</dbReference>
<dbReference type="PANTHER" id="PTHR13627">
    <property type="entry name" value="FUKUTIN RELATED PROTEIN"/>
    <property type="match status" value="1"/>
</dbReference>
<comment type="caution">
    <text evidence="1">The sequence shown here is derived from an EMBL/GenBank/DDBJ whole genome shotgun (WGS) entry which is preliminary data.</text>
</comment>
<gene>
    <name evidence="1" type="ORF">OS493_011906</name>
</gene>
<keyword evidence="2" id="KW-1185">Reference proteome</keyword>
<dbReference type="AlphaFoldDB" id="A0A9X0CFV5"/>
<proteinExistence type="predicted"/>
<sequence>MSRLKLRWALTRVAFVMCILLAVQFFSQLGLLTTRSPDCEQIRVYKERVGVQANPGGSIEQVVSITDAPTIRKPEVKQDTADNNNNKNKDSQKLISDLKRIAVELSETQRRLASSAVHYHRVGQHIESINDVIKSLGGETVNDDKSSLAAEKAPSAPKKEVCPEKFMGKNLAFGYPYFRKGFQQENCTEFVPINKLVTILVILPEERSPTEQYQVFQGIAKYYPHIRIVAASKEKLSMDTITKLKLNVKDMVSKDLAHGETWSNLLDEVTTPYVLFAPDITHFTDDVDLERLVRVLSGNKEAIIAGGSHRNLQGEWDIGCQQASVRCLPGLVLAIEI</sequence>
<organism evidence="1 2">
    <name type="scientific">Desmophyllum pertusum</name>
    <dbReference type="NCBI Taxonomy" id="174260"/>
    <lineage>
        <taxon>Eukaryota</taxon>
        <taxon>Metazoa</taxon>
        <taxon>Cnidaria</taxon>
        <taxon>Anthozoa</taxon>
        <taxon>Hexacorallia</taxon>
        <taxon>Scleractinia</taxon>
        <taxon>Caryophylliina</taxon>
        <taxon>Caryophylliidae</taxon>
        <taxon>Desmophyllum</taxon>
    </lineage>
</organism>
<dbReference type="Proteomes" id="UP001163046">
    <property type="component" value="Unassembled WGS sequence"/>
</dbReference>
<dbReference type="OrthoDB" id="444255at2759"/>
<dbReference type="EMBL" id="MU827782">
    <property type="protein sequence ID" value="KAJ7336684.1"/>
    <property type="molecule type" value="Genomic_DNA"/>
</dbReference>
<evidence type="ECO:0000313" key="2">
    <source>
        <dbReference type="Proteomes" id="UP001163046"/>
    </source>
</evidence>
<reference evidence="1" key="1">
    <citation type="submission" date="2023-01" db="EMBL/GenBank/DDBJ databases">
        <title>Genome assembly of the deep-sea coral Lophelia pertusa.</title>
        <authorList>
            <person name="Herrera S."/>
            <person name="Cordes E."/>
        </authorList>
    </citation>
    <scope>NUCLEOTIDE SEQUENCE</scope>
    <source>
        <strain evidence="1">USNM1676648</strain>
        <tissue evidence="1">Polyp</tissue>
    </source>
</reference>
<dbReference type="InterPro" id="IPR052613">
    <property type="entry name" value="LicD_transferase"/>
</dbReference>
<protein>
    <submittedName>
        <fullName evidence="1">Uncharacterized protein</fullName>
    </submittedName>
</protein>
<evidence type="ECO:0000313" key="1">
    <source>
        <dbReference type="EMBL" id="KAJ7336684.1"/>
    </source>
</evidence>
<name>A0A9X0CFV5_9CNID</name>
<accession>A0A9X0CFV5</accession>